<evidence type="ECO:0000313" key="4">
    <source>
        <dbReference type="Proteomes" id="UP000834106"/>
    </source>
</evidence>
<dbReference type="InterPro" id="IPR018502">
    <property type="entry name" value="Annexin_repeat"/>
</dbReference>
<dbReference type="GO" id="GO:0005544">
    <property type="term" value="F:calcium-dependent phospholipid binding"/>
    <property type="evidence" value="ECO:0007669"/>
    <property type="project" value="InterPro"/>
</dbReference>
<organism evidence="3 4">
    <name type="scientific">Fraxinus pennsylvanica</name>
    <dbReference type="NCBI Taxonomy" id="56036"/>
    <lineage>
        <taxon>Eukaryota</taxon>
        <taxon>Viridiplantae</taxon>
        <taxon>Streptophyta</taxon>
        <taxon>Embryophyta</taxon>
        <taxon>Tracheophyta</taxon>
        <taxon>Spermatophyta</taxon>
        <taxon>Magnoliopsida</taxon>
        <taxon>eudicotyledons</taxon>
        <taxon>Gunneridae</taxon>
        <taxon>Pentapetalae</taxon>
        <taxon>asterids</taxon>
        <taxon>lamiids</taxon>
        <taxon>Lamiales</taxon>
        <taxon>Oleaceae</taxon>
        <taxon>Oleeae</taxon>
        <taxon>Fraxinus</taxon>
    </lineage>
</organism>
<dbReference type="EMBL" id="OU503051">
    <property type="protein sequence ID" value="CAI9778207.1"/>
    <property type="molecule type" value="Genomic_DNA"/>
</dbReference>
<dbReference type="AlphaFoldDB" id="A0AAD2A433"/>
<dbReference type="Proteomes" id="UP000834106">
    <property type="component" value="Chromosome 16"/>
</dbReference>
<dbReference type="InterPro" id="IPR037104">
    <property type="entry name" value="Annexin_sf"/>
</dbReference>
<name>A0AAD2A433_9LAMI</name>
<keyword evidence="2" id="KW-0041">Annexin</keyword>
<keyword evidence="4" id="KW-1185">Reference proteome</keyword>
<keyword evidence="1" id="KW-0677">Repeat</keyword>
<evidence type="ECO:0000313" key="3">
    <source>
        <dbReference type="EMBL" id="CAI9778207.1"/>
    </source>
</evidence>
<dbReference type="Gene3D" id="1.10.220.10">
    <property type="entry name" value="Annexin"/>
    <property type="match status" value="1"/>
</dbReference>
<evidence type="ECO:0000256" key="2">
    <source>
        <dbReference type="ARBA" id="ARBA00023216"/>
    </source>
</evidence>
<evidence type="ECO:0000256" key="1">
    <source>
        <dbReference type="ARBA" id="ARBA00022737"/>
    </source>
</evidence>
<dbReference type="GO" id="GO:0005509">
    <property type="term" value="F:calcium ion binding"/>
    <property type="evidence" value="ECO:0007669"/>
    <property type="project" value="InterPro"/>
</dbReference>
<reference evidence="3" key="1">
    <citation type="submission" date="2023-05" db="EMBL/GenBank/DDBJ databases">
        <authorList>
            <person name="Huff M."/>
        </authorList>
    </citation>
    <scope>NUCLEOTIDE SEQUENCE</scope>
</reference>
<dbReference type="SUPFAM" id="SSF47874">
    <property type="entry name" value="Annexin"/>
    <property type="match status" value="1"/>
</dbReference>
<dbReference type="PROSITE" id="PS51897">
    <property type="entry name" value="ANNEXIN_2"/>
    <property type="match status" value="1"/>
</dbReference>
<gene>
    <name evidence="3" type="ORF">FPE_LOCUS25637</name>
</gene>
<protein>
    <submittedName>
        <fullName evidence="3">Uncharacterized protein</fullName>
    </submittedName>
</protein>
<proteinExistence type="predicted"/>
<accession>A0AAD2A433</accession>
<sequence>MTAGWLLEWQSGCVAVEDCRGGLLDGVEKIRSWTVWVEVRRGTDDDCGFPVTGSGVRIMVMDKVVKEIIGYAIAINVSVAFDLNQPLLKKGNVRNIWCNSIKGNDISCLEVDWVMAEADAKSLYKGGEKMLGTDEKIFIHIFSERSRPQ</sequence>